<dbReference type="InterPro" id="IPR036155">
    <property type="entry name" value="Crypto/Photolyase_N_sf"/>
</dbReference>
<dbReference type="PANTHER" id="PTHR11455">
    <property type="entry name" value="CRYPTOCHROME"/>
    <property type="match status" value="1"/>
</dbReference>
<proteinExistence type="inferred from homology"/>
<evidence type="ECO:0000256" key="6">
    <source>
        <dbReference type="RuleBase" id="RU004182"/>
    </source>
</evidence>
<evidence type="ECO:0000259" key="7">
    <source>
        <dbReference type="PROSITE" id="PS51645"/>
    </source>
</evidence>
<name>A0ABQ6A837_9PROT</name>
<dbReference type="Gene3D" id="1.25.40.80">
    <property type="match status" value="1"/>
</dbReference>
<accession>A0ABQ6A837</accession>
<dbReference type="PANTHER" id="PTHR11455:SF9">
    <property type="entry name" value="CRYPTOCHROME CIRCADIAN CLOCK 5 ISOFORM X1"/>
    <property type="match status" value="1"/>
</dbReference>
<protein>
    <submittedName>
        <fullName evidence="8">Deoxyribodipyrimidine photo-lyase</fullName>
    </submittedName>
</protein>
<evidence type="ECO:0000256" key="1">
    <source>
        <dbReference type="ARBA" id="ARBA00001932"/>
    </source>
</evidence>
<dbReference type="InterPro" id="IPR006050">
    <property type="entry name" value="DNA_photolyase_N"/>
</dbReference>
<dbReference type="Gene3D" id="3.40.50.620">
    <property type="entry name" value="HUPs"/>
    <property type="match status" value="1"/>
</dbReference>
<dbReference type="Pfam" id="PF03441">
    <property type="entry name" value="FAD_binding_7"/>
    <property type="match status" value="1"/>
</dbReference>
<dbReference type="PROSITE" id="PS00394">
    <property type="entry name" value="DNA_PHOTOLYASES_1_1"/>
    <property type="match status" value="1"/>
</dbReference>
<feature type="domain" description="Photolyase/cryptochrome alpha/beta" evidence="7">
    <location>
        <begin position="2"/>
        <end position="125"/>
    </location>
</feature>
<dbReference type="SUPFAM" id="SSF52425">
    <property type="entry name" value="Cryptochrome/photolyase, N-terminal domain"/>
    <property type="match status" value="1"/>
</dbReference>
<dbReference type="EMBL" id="BSOS01000013">
    <property type="protein sequence ID" value="GLR66245.1"/>
    <property type="molecule type" value="Genomic_DNA"/>
</dbReference>
<comment type="similarity">
    <text evidence="6">Belongs to the DNA photolyase family.</text>
</comment>
<dbReference type="Pfam" id="PF00875">
    <property type="entry name" value="DNA_photolyase"/>
    <property type="match status" value="1"/>
</dbReference>
<dbReference type="InterPro" id="IPR018394">
    <property type="entry name" value="DNA_photolyase_1_CS_C"/>
</dbReference>
<evidence type="ECO:0000256" key="5">
    <source>
        <dbReference type="ARBA" id="ARBA00022991"/>
    </source>
</evidence>
<evidence type="ECO:0000256" key="4">
    <source>
        <dbReference type="ARBA" id="ARBA00022827"/>
    </source>
</evidence>
<dbReference type="PROSITE" id="PS51645">
    <property type="entry name" value="PHR_CRY_ALPHA_BETA"/>
    <property type="match status" value="1"/>
</dbReference>
<dbReference type="InterPro" id="IPR005101">
    <property type="entry name" value="Cryptochr/Photolyase_FAD-bd"/>
</dbReference>
<evidence type="ECO:0000256" key="3">
    <source>
        <dbReference type="ARBA" id="ARBA00022630"/>
    </source>
</evidence>
<dbReference type="RefSeq" id="WP_284256921.1">
    <property type="nucleotide sequence ID" value="NZ_BSOS01000013.1"/>
</dbReference>
<dbReference type="Proteomes" id="UP001156641">
    <property type="component" value="Unassembled WGS sequence"/>
</dbReference>
<evidence type="ECO:0000313" key="9">
    <source>
        <dbReference type="Proteomes" id="UP001156641"/>
    </source>
</evidence>
<keyword evidence="3 6" id="KW-0285">Flavoprotein</keyword>
<dbReference type="InterPro" id="IPR002081">
    <property type="entry name" value="Cryptochrome/DNA_photolyase_1"/>
</dbReference>
<dbReference type="Gene3D" id="1.10.579.10">
    <property type="entry name" value="DNA Cyclobutane Dipyrimidine Photolyase, subunit A, domain 3"/>
    <property type="match status" value="1"/>
</dbReference>
<keyword evidence="4 6" id="KW-0274">FAD</keyword>
<sequence length="467" mass="51341">MKPALLWLRNDLRLHDNPALAAALAGGGPVLPVYILDEQMGAASRWWLHHSLTRLQADFAQRGAALVLRRGDPARIIPELAAQTGATAVHAARSFEPALRDSDRAVDAALRPHNIGFHRHLSTSLFAPERIQTKTGGAYGVYTPFANACFSAGVPETLCPTPAHIPGLPGISGDTLAGWSLLPKKPDWAAGLRASWTPGEAGAHARLDEFLAKPVREYATARDIPALPGTSRLSPHVHFGEISPRFVWHRAAALGDAPGVKTFLKELLWREFSINLLWQHRDLRTRPIRAEFAGFPWAENAPALRAWQRGQTGIPIVDAGMRELWQTGWMHNRVRMICASYLVKHLLLPWQLGEAWFWDTLCEADEAANAASWQWVAGCGADAAPYFRIFNPVLQGQKFDPTGAYVRRYVPELARLPDRDIQSPWEAPPQILLGAGVKLGSSYPYPIVSLAEGRARALGAYAALRGK</sequence>
<dbReference type="PRINTS" id="PR00147">
    <property type="entry name" value="DNAPHOTLYASE"/>
</dbReference>
<comment type="cofactor">
    <cofactor evidence="2">
        <name>FAD</name>
        <dbReference type="ChEBI" id="CHEBI:57692"/>
    </cofactor>
</comment>
<keyword evidence="9" id="KW-1185">Reference proteome</keyword>
<organism evidence="8 9">
    <name type="scientific">Acidocella aquatica</name>
    <dbReference type="NCBI Taxonomy" id="1922313"/>
    <lineage>
        <taxon>Bacteria</taxon>
        <taxon>Pseudomonadati</taxon>
        <taxon>Pseudomonadota</taxon>
        <taxon>Alphaproteobacteria</taxon>
        <taxon>Acetobacterales</taxon>
        <taxon>Acidocellaceae</taxon>
        <taxon>Acidocella</taxon>
    </lineage>
</organism>
<dbReference type="InterPro" id="IPR036134">
    <property type="entry name" value="Crypto/Photolyase_FAD-like_sf"/>
</dbReference>
<comment type="caution">
    <text evidence="8">The sequence shown here is derived from an EMBL/GenBank/DDBJ whole genome shotgun (WGS) entry which is preliminary data.</text>
</comment>
<dbReference type="InterPro" id="IPR014729">
    <property type="entry name" value="Rossmann-like_a/b/a_fold"/>
</dbReference>
<gene>
    <name evidence="8" type="ORF">GCM10010909_09250</name>
</gene>
<dbReference type="SUPFAM" id="SSF48173">
    <property type="entry name" value="Cryptochrome/photolyase FAD-binding domain"/>
    <property type="match status" value="1"/>
</dbReference>
<evidence type="ECO:0000256" key="2">
    <source>
        <dbReference type="ARBA" id="ARBA00001974"/>
    </source>
</evidence>
<evidence type="ECO:0000313" key="8">
    <source>
        <dbReference type="EMBL" id="GLR66245.1"/>
    </source>
</evidence>
<keyword evidence="5 6" id="KW-0157">Chromophore</keyword>
<reference evidence="9" key="1">
    <citation type="journal article" date="2019" name="Int. J. Syst. Evol. Microbiol.">
        <title>The Global Catalogue of Microorganisms (GCM) 10K type strain sequencing project: providing services to taxonomists for standard genome sequencing and annotation.</title>
        <authorList>
            <consortium name="The Broad Institute Genomics Platform"/>
            <consortium name="The Broad Institute Genome Sequencing Center for Infectious Disease"/>
            <person name="Wu L."/>
            <person name="Ma J."/>
        </authorList>
    </citation>
    <scope>NUCLEOTIDE SEQUENCE [LARGE SCALE GENOMIC DNA]</scope>
    <source>
        <strain evidence="9">NBRC 112502</strain>
    </source>
</reference>
<comment type="cofactor">
    <cofactor evidence="1">
        <name>(6R)-5,10-methylene-5,6,7,8-tetrahydrofolate</name>
        <dbReference type="ChEBI" id="CHEBI:15636"/>
    </cofactor>
</comment>